<evidence type="ECO:0000313" key="7">
    <source>
        <dbReference type="EMBL" id="SFF73465.1"/>
    </source>
</evidence>
<dbReference type="PROSITE" id="PS51012">
    <property type="entry name" value="ABC_TM2"/>
    <property type="match status" value="1"/>
</dbReference>
<keyword evidence="5" id="KW-0813">Transport</keyword>
<evidence type="ECO:0000256" key="2">
    <source>
        <dbReference type="ARBA" id="ARBA00022692"/>
    </source>
</evidence>
<feature type="transmembrane region" description="Helical" evidence="5">
    <location>
        <begin position="145"/>
        <end position="175"/>
    </location>
</feature>
<dbReference type="EMBL" id="FOOE01000008">
    <property type="protein sequence ID" value="SFF73465.1"/>
    <property type="molecule type" value="Genomic_DNA"/>
</dbReference>
<dbReference type="GO" id="GO:0140359">
    <property type="term" value="F:ABC-type transporter activity"/>
    <property type="evidence" value="ECO:0007669"/>
    <property type="project" value="InterPro"/>
</dbReference>
<feature type="transmembrane region" description="Helical" evidence="5">
    <location>
        <begin position="111"/>
        <end position="139"/>
    </location>
</feature>
<comment type="subcellular location">
    <subcellularLocation>
        <location evidence="5">Cell membrane</location>
        <topology evidence="5">Multi-pass membrane protein</topology>
    </subcellularLocation>
    <subcellularLocation>
        <location evidence="1">Membrane</location>
        <topology evidence="1">Multi-pass membrane protein</topology>
    </subcellularLocation>
</comment>
<dbReference type="PRINTS" id="PR00164">
    <property type="entry name" value="ABC2TRNSPORT"/>
</dbReference>
<keyword evidence="5" id="KW-1003">Cell membrane</keyword>
<dbReference type="PANTHER" id="PTHR43229">
    <property type="entry name" value="NODULATION PROTEIN J"/>
    <property type="match status" value="1"/>
</dbReference>
<keyword evidence="8" id="KW-1185">Reference proteome</keyword>
<accession>A0A1I2L2N3</accession>
<evidence type="ECO:0000256" key="1">
    <source>
        <dbReference type="ARBA" id="ARBA00004141"/>
    </source>
</evidence>
<dbReference type="eggNOG" id="COG0842">
    <property type="taxonomic scope" value="Bacteria"/>
</dbReference>
<dbReference type="GO" id="GO:0043190">
    <property type="term" value="C:ATP-binding cassette (ABC) transporter complex"/>
    <property type="evidence" value="ECO:0007669"/>
    <property type="project" value="InterPro"/>
</dbReference>
<keyword evidence="2 5" id="KW-0812">Transmembrane</keyword>
<dbReference type="PANTHER" id="PTHR43229:SF2">
    <property type="entry name" value="NODULATION PROTEIN J"/>
    <property type="match status" value="1"/>
</dbReference>
<protein>
    <recommendedName>
        <fullName evidence="5">Transport permease protein</fullName>
    </recommendedName>
</protein>
<dbReference type="InterPro" id="IPR051784">
    <property type="entry name" value="Nod_factor_ABC_transporter"/>
</dbReference>
<keyword evidence="3 5" id="KW-1133">Transmembrane helix</keyword>
<dbReference type="Proteomes" id="UP000182135">
    <property type="component" value="Unassembled WGS sequence"/>
</dbReference>
<dbReference type="InterPro" id="IPR000412">
    <property type="entry name" value="ABC_2_transport"/>
</dbReference>
<dbReference type="RefSeq" id="WP_074845201.1">
    <property type="nucleotide sequence ID" value="NZ_FOOE01000008.1"/>
</dbReference>
<dbReference type="InterPro" id="IPR047817">
    <property type="entry name" value="ABC2_TM_bact-type"/>
</dbReference>
<gene>
    <name evidence="7" type="ORF">SAMN04487885_108111</name>
</gene>
<comment type="similarity">
    <text evidence="5">Belongs to the ABC-2 integral membrane protein family.</text>
</comment>
<dbReference type="STRING" id="1529.SAMN04487885_108111"/>
<feature type="transmembrane region" description="Helical" evidence="5">
    <location>
        <begin position="65"/>
        <end position="90"/>
    </location>
</feature>
<reference evidence="7 8" key="1">
    <citation type="submission" date="2016-10" db="EMBL/GenBank/DDBJ databases">
        <authorList>
            <person name="de Groot N.N."/>
        </authorList>
    </citation>
    <scope>NUCLEOTIDE SEQUENCE [LARGE SCALE GENOMIC DNA]</scope>
    <source>
        <strain evidence="7 8">NLAE-zl-G419</strain>
    </source>
</reference>
<dbReference type="PIRSF" id="PIRSF006648">
    <property type="entry name" value="DrrB"/>
    <property type="match status" value="1"/>
</dbReference>
<evidence type="ECO:0000256" key="3">
    <source>
        <dbReference type="ARBA" id="ARBA00022989"/>
    </source>
</evidence>
<dbReference type="InterPro" id="IPR013525">
    <property type="entry name" value="ABC2_TM"/>
</dbReference>
<dbReference type="OrthoDB" id="1706043at2"/>
<feature type="domain" description="ABC transmembrane type-2" evidence="6">
    <location>
        <begin position="24"/>
        <end position="260"/>
    </location>
</feature>
<evidence type="ECO:0000256" key="4">
    <source>
        <dbReference type="ARBA" id="ARBA00023136"/>
    </source>
</evidence>
<name>A0A1I2L2N3_9CLOT</name>
<keyword evidence="4 5" id="KW-0472">Membrane</keyword>
<evidence type="ECO:0000313" key="8">
    <source>
        <dbReference type="Proteomes" id="UP000182135"/>
    </source>
</evidence>
<feature type="transmembrane region" description="Helical" evidence="5">
    <location>
        <begin position="20"/>
        <end position="42"/>
    </location>
</feature>
<dbReference type="AlphaFoldDB" id="A0A1I2L2N3"/>
<organism evidence="7 8">
    <name type="scientific">Clostridium cadaveris</name>
    <dbReference type="NCBI Taxonomy" id="1529"/>
    <lineage>
        <taxon>Bacteria</taxon>
        <taxon>Bacillati</taxon>
        <taxon>Bacillota</taxon>
        <taxon>Clostridia</taxon>
        <taxon>Eubacteriales</taxon>
        <taxon>Clostridiaceae</taxon>
        <taxon>Clostridium</taxon>
    </lineage>
</organism>
<proteinExistence type="inferred from homology"/>
<evidence type="ECO:0000259" key="6">
    <source>
        <dbReference type="PROSITE" id="PS51012"/>
    </source>
</evidence>
<evidence type="ECO:0000256" key="5">
    <source>
        <dbReference type="RuleBase" id="RU361157"/>
    </source>
</evidence>
<feature type="transmembrane region" description="Helical" evidence="5">
    <location>
        <begin position="196"/>
        <end position="219"/>
    </location>
</feature>
<sequence length="273" mass="30710">MRENLIVIRARFIRSMKNYFRYPLNFILSLFNPIIWLAPYYFMGKAFEQGGEVLGFASYTGNSDYMGFMIVGYIVTSYFSTALWSTGFTLKNEMMQGTLESNWSTPANRMAMILGSVSFQFCATTFEMILTLIICHFLFNFTVGGNILLILAFFIPGIIALVGLGIAVSSAVLLAKEANAVIDLSSSIFQGLSGGFFPVKILPNVFLFISLLLPLTYLNDGMRAIMIGQTPIISLKSEFVLIIISMFVFYLGGRYIFMRVERLCRDKGLLSWH</sequence>
<feature type="transmembrane region" description="Helical" evidence="5">
    <location>
        <begin position="239"/>
        <end position="257"/>
    </location>
</feature>
<dbReference type="Pfam" id="PF01061">
    <property type="entry name" value="ABC2_membrane"/>
    <property type="match status" value="1"/>
</dbReference>